<dbReference type="Pfam" id="PF00931">
    <property type="entry name" value="NB-ARC"/>
    <property type="match status" value="1"/>
</dbReference>
<evidence type="ECO:0000313" key="6">
    <source>
        <dbReference type="EnsemblPlants" id="OPUNC03G07450.1"/>
    </source>
</evidence>
<organism evidence="6">
    <name type="scientific">Oryza punctata</name>
    <name type="common">Red rice</name>
    <dbReference type="NCBI Taxonomy" id="4537"/>
    <lineage>
        <taxon>Eukaryota</taxon>
        <taxon>Viridiplantae</taxon>
        <taxon>Streptophyta</taxon>
        <taxon>Embryophyta</taxon>
        <taxon>Tracheophyta</taxon>
        <taxon>Spermatophyta</taxon>
        <taxon>Magnoliopsida</taxon>
        <taxon>Liliopsida</taxon>
        <taxon>Poales</taxon>
        <taxon>Poaceae</taxon>
        <taxon>BOP clade</taxon>
        <taxon>Oryzoideae</taxon>
        <taxon>Oryzeae</taxon>
        <taxon>Oryzinae</taxon>
        <taxon>Oryza</taxon>
    </lineage>
</organism>
<evidence type="ECO:0000256" key="2">
    <source>
        <dbReference type="ARBA" id="ARBA00022737"/>
    </source>
</evidence>
<evidence type="ECO:0000256" key="4">
    <source>
        <dbReference type="ARBA" id="ARBA00022840"/>
    </source>
</evidence>
<evidence type="ECO:0000256" key="1">
    <source>
        <dbReference type="ARBA" id="ARBA00008894"/>
    </source>
</evidence>
<dbReference type="Gene3D" id="1.10.8.430">
    <property type="entry name" value="Helical domain of apoptotic protease-activating factors"/>
    <property type="match status" value="1"/>
</dbReference>
<dbReference type="GO" id="GO:0006952">
    <property type="term" value="P:defense response"/>
    <property type="evidence" value="ECO:0007669"/>
    <property type="project" value="UniProtKB-KW"/>
</dbReference>
<dbReference type="Gramene" id="OPUNC03G07450.1">
    <property type="protein sequence ID" value="OPUNC03G07450.1"/>
    <property type="gene ID" value="OPUNC03G07450"/>
</dbReference>
<proteinExistence type="inferred from homology"/>
<dbReference type="InterPro" id="IPR050905">
    <property type="entry name" value="Plant_NBS-LRR"/>
</dbReference>
<keyword evidence="4" id="KW-0067">ATP-binding</keyword>
<dbReference type="InterPro" id="IPR042197">
    <property type="entry name" value="Apaf_helical"/>
</dbReference>
<dbReference type="InterPro" id="IPR055414">
    <property type="entry name" value="LRR_R13L4/SHOC2-like"/>
</dbReference>
<dbReference type="Gene3D" id="3.40.50.300">
    <property type="entry name" value="P-loop containing nucleotide triphosphate hydrolases"/>
    <property type="match status" value="1"/>
</dbReference>
<dbReference type="STRING" id="4537.A0A0E0KAA8"/>
<keyword evidence="7" id="KW-1185">Reference proteome</keyword>
<evidence type="ECO:0000259" key="5">
    <source>
        <dbReference type="SMART" id="SM00382"/>
    </source>
</evidence>
<dbReference type="HOGENOM" id="CLU_000427_4_0_1"/>
<protein>
    <recommendedName>
        <fullName evidence="5">AAA+ ATPase domain-containing protein</fullName>
    </recommendedName>
</protein>
<feature type="domain" description="AAA+ ATPase" evidence="5">
    <location>
        <begin position="170"/>
        <end position="337"/>
    </location>
</feature>
<dbReference type="Gene3D" id="3.80.10.10">
    <property type="entry name" value="Ribonuclease Inhibitor"/>
    <property type="match status" value="2"/>
</dbReference>
<dbReference type="SUPFAM" id="SSF52540">
    <property type="entry name" value="P-loop containing nucleoside triphosphate hydrolases"/>
    <property type="match status" value="1"/>
</dbReference>
<dbReference type="SMART" id="SM00382">
    <property type="entry name" value="AAA"/>
    <property type="match status" value="1"/>
</dbReference>
<evidence type="ECO:0000313" key="7">
    <source>
        <dbReference type="Proteomes" id="UP000026962"/>
    </source>
</evidence>
<dbReference type="EnsemblPlants" id="OPUNC03G07450.1">
    <property type="protein sequence ID" value="OPUNC03G07450.1"/>
    <property type="gene ID" value="OPUNC03G07450"/>
</dbReference>
<reference evidence="6" key="1">
    <citation type="submission" date="2015-04" db="UniProtKB">
        <authorList>
            <consortium name="EnsemblPlants"/>
        </authorList>
    </citation>
    <scope>IDENTIFICATION</scope>
</reference>
<dbReference type="Pfam" id="PF23598">
    <property type="entry name" value="LRR_14"/>
    <property type="match status" value="1"/>
</dbReference>
<dbReference type="PRINTS" id="PR00364">
    <property type="entry name" value="DISEASERSIST"/>
</dbReference>
<keyword evidence="4" id="KW-0547">Nucleotide-binding</keyword>
<dbReference type="GO" id="GO:0005524">
    <property type="term" value="F:ATP binding"/>
    <property type="evidence" value="ECO:0007669"/>
    <property type="project" value="UniProtKB-KW"/>
</dbReference>
<comment type="similarity">
    <text evidence="1">Belongs to the disease resistance NB-LRR family.</text>
</comment>
<dbReference type="AlphaFoldDB" id="A0A0E0KAA8"/>
<dbReference type="FunFam" id="1.10.8.430:FF:000003">
    <property type="entry name" value="Probable disease resistance protein At5g66910"/>
    <property type="match status" value="1"/>
</dbReference>
<dbReference type="SUPFAM" id="SSF52058">
    <property type="entry name" value="L domain-like"/>
    <property type="match status" value="1"/>
</dbReference>
<dbReference type="InterPro" id="IPR002182">
    <property type="entry name" value="NB-ARC"/>
</dbReference>
<dbReference type="InterPro" id="IPR027417">
    <property type="entry name" value="P-loop_NTPase"/>
</dbReference>
<dbReference type="eggNOG" id="KOG4658">
    <property type="taxonomic scope" value="Eukaryota"/>
</dbReference>
<reference evidence="6" key="2">
    <citation type="submission" date="2018-05" db="EMBL/GenBank/DDBJ databases">
        <title>OpunRS2 (Oryza punctata Reference Sequence Version 2).</title>
        <authorList>
            <person name="Zhang J."/>
            <person name="Kudrna D."/>
            <person name="Lee S."/>
            <person name="Talag J."/>
            <person name="Welchert J."/>
            <person name="Wing R.A."/>
        </authorList>
    </citation>
    <scope>NUCLEOTIDE SEQUENCE [LARGE SCALE GENOMIC DNA]</scope>
</reference>
<dbReference type="GO" id="GO:0043531">
    <property type="term" value="F:ADP binding"/>
    <property type="evidence" value="ECO:0007669"/>
    <property type="project" value="InterPro"/>
</dbReference>
<dbReference type="InterPro" id="IPR003593">
    <property type="entry name" value="AAA+_ATPase"/>
</dbReference>
<keyword evidence="3" id="KW-0611">Plant defense</keyword>
<dbReference type="PANTHER" id="PTHR33463">
    <property type="entry name" value="NB-ARC DOMAIN-CONTAINING PROTEIN-RELATED"/>
    <property type="match status" value="1"/>
</dbReference>
<name>A0A0E0KAA8_ORYPU</name>
<evidence type="ECO:0000256" key="3">
    <source>
        <dbReference type="ARBA" id="ARBA00022821"/>
    </source>
</evidence>
<dbReference type="OMA" id="VECWIGL"/>
<sequence>MAELVPQVVGAVSRSTADRLLANIDLASSVGTNVEDVTDALTRLTSIRADLEASMRKLPQQRRPEEVRDWLSRVDGAEKRVAKLRREYQRRWCSCGGGAFSLNLFASYAISRRACHERHRLAALLGECDRLRSLVAGAPRPSSGAKAVPSTVVGMDGYLEEALAYLDDRDAGLVAICGMAGIGKSTLLRRINNVFVQDPDRMHEFDYVIWLDAPSDCAVGKLQDAMAHRLGLCALPDGGGPDHRARPIFEVLRDSSFLLLLDGVTKPVDLVDIGVSHLVHDDRQRQKVAMTTRTRGVCGRMSSSQRIDMQCLDNDHSWRLFRAVARDETINADPRIPDLAKEVARRCGGLPLALTAIGGAMRCRKQPEEWVSTVTALRNLELAKIPGMDAGEKPGAMLRSLQESYGDLRHPVLQECFLATSLWPEGHAIDKGELVECWIGLGLVGESLPMDEAVRTGLAVVNELEEANLLLPGDATGEVKLHSVVRGAALWIARGLGKAPNRWVVHTGGVSLRSRQKLSEFFERARDAERVSTMRSSVEQLRPMPPSSPCQSLSVLMLQHNTALRDITAVREVAPEIGTLASLRYLNLSSTPLESVPPELGKLRQLRHLLLRHTARLSAFPAGVLRGLPSLDVLDVCPSTYTEWCGAGGGASLDELRSSSAFVRSLGITITTLAGLRTLRSLDNVRTRRLLVTRVAATAPSVALRPSALSLLEALHELTVAKCSGLQELEVASEEDNTWWCLPELRKLEIDELHKLTTVRWTRTDVGAFLPAVRWVKISHCNKLRNVSWVVQLPCLEHLELSHCSEMVHVVDIDDDDEEQRREHPEVHTFRCLRRLLLVELPSMSSIGGGAALSFPRLETLEIAGCGSLGELPVELQKRLKEI</sequence>
<accession>A0A0E0KAA8</accession>
<dbReference type="InterPro" id="IPR032675">
    <property type="entry name" value="LRR_dom_sf"/>
</dbReference>
<keyword evidence="2" id="KW-0677">Repeat</keyword>
<dbReference type="Proteomes" id="UP000026962">
    <property type="component" value="Chromosome 3"/>
</dbReference>